<dbReference type="AlphaFoldDB" id="A0A815L7F0"/>
<dbReference type="Proteomes" id="UP000663852">
    <property type="component" value="Unassembled WGS sequence"/>
</dbReference>
<feature type="region of interest" description="Disordered" evidence="2">
    <location>
        <begin position="1"/>
        <end position="60"/>
    </location>
</feature>
<dbReference type="InterPro" id="IPR003540">
    <property type="entry name" value="ADP-ribosyltransferase"/>
</dbReference>
<evidence type="ECO:0008006" key="7">
    <source>
        <dbReference type="Google" id="ProtNLM"/>
    </source>
</evidence>
<dbReference type="InterPro" id="IPR011059">
    <property type="entry name" value="Metal-dep_hydrolase_composite"/>
</dbReference>
<dbReference type="GO" id="GO:0016810">
    <property type="term" value="F:hydrolase activity, acting on carbon-nitrogen (but not peptide) bonds"/>
    <property type="evidence" value="ECO:0007669"/>
    <property type="project" value="InterPro"/>
</dbReference>
<dbReference type="SUPFAM" id="SSF51556">
    <property type="entry name" value="Metallo-dependent hydrolases"/>
    <property type="match status" value="1"/>
</dbReference>
<dbReference type="OrthoDB" id="9995036at2759"/>
<dbReference type="Pfam" id="PF03496">
    <property type="entry name" value="ADPrib_exo_Tox"/>
    <property type="match status" value="1"/>
</dbReference>
<evidence type="ECO:0000313" key="5">
    <source>
        <dbReference type="EMBL" id="CAF1403992.1"/>
    </source>
</evidence>
<reference evidence="5" key="1">
    <citation type="submission" date="2021-02" db="EMBL/GenBank/DDBJ databases">
        <authorList>
            <person name="Nowell W R."/>
        </authorList>
    </citation>
    <scope>NUCLEOTIDE SEQUENCE</scope>
</reference>
<dbReference type="PROSITE" id="PS51996">
    <property type="entry name" value="TR_MART"/>
    <property type="match status" value="1"/>
</dbReference>
<evidence type="ECO:0000259" key="4">
    <source>
        <dbReference type="Pfam" id="PF03496"/>
    </source>
</evidence>
<dbReference type="InterPro" id="IPR050287">
    <property type="entry name" value="MTA/SAH_deaminase"/>
</dbReference>
<protein>
    <recommendedName>
        <fullName evidence="7">Amidohydrolase-related domain-containing protein</fullName>
    </recommendedName>
</protein>
<comment type="caution">
    <text evidence="5">The sequence shown here is derived from an EMBL/GenBank/DDBJ whole genome shotgun (WGS) entry which is preliminary data.</text>
</comment>
<gene>
    <name evidence="5" type="ORF">EDS130_LOCUS36218</name>
</gene>
<dbReference type="PANTHER" id="PTHR43794">
    <property type="entry name" value="AMINOHYDROLASE SSNA-RELATED"/>
    <property type="match status" value="1"/>
</dbReference>
<evidence type="ECO:0000259" key="3">
    <source>
        <dbReference type="Pfam" id="PF01979"/>
    </source>
</evidence>
<dbReference type="InterPro" id="IPR006680">
    <property type="entry name" value="Amidohydro-rel"/>
</dbReference>
<dbReference type="PANTHER" id="PTHR43794:SF11">
    <property type="entry name" value="AMIDOHYDROLASE-RELATED DOMAIN-CONTAINING PROTEIN"/>
    <property type="match status" value="1"/>
</dbReference>
<dbReference type="Gene3D" id="3.90.176.10">
    <property type="entry name" value="Toxin ADP-ribosyltransferase, Chain A, domain 1"/>
    <property type="match status" value="1"/>
</dbReference>
<keyword evidence="1" id="KW-0378">Hydrolase</keyword>
<evidence type="ECO:0000256" key="1">
    <source>
        <dbReference type="ARBA" id="ARBA00022801"/>
    </source>
</evidence>
<proteinExistence type="predicted"/>
<dbReference type="SUPFAM" id="SSF56399">
    <property type="entry name" value="ADP-ribosylation"/>
    <property type="match status" value="1"/>
</dbReference>
<dbReference type="EMBL" id="CAJNOJ010000332">
    <property type="protein sequence ID" value="CAF1403992.1"/>
    <property type="molecule type" value="Genomic_DNA"/>
</dbReference>
<evidence type="ECO:0000256" key="2">
    <source>
        <dbReference type="SAM" id="MobiDB-lite"/>
    </source>
</evidence>
<dbReference type="InterPro" id="IPR032466">
    <property type="entry name" value="Metal_Hydrolase"/>
</dbReference>
<accession>A0A815L7F0</accession>
<evidence type="ECO:0000313" key="6">
    <source>
        <dbReference type="Proteomes" id="UP000663852"/>
    </source>
</evidence>
<dbReference type="Pfam" id="PF01979">
    <property type="entry name" value="Amidohydro_1"/>
    <property type="match status" value="1"/>
</dbReference>
<dbReference type="SUPFAM" id="SSF51338">
    <property type="entry name" value="Composite domain of metallo-dependent hydrolases"/>
    <property type="match status" value="1"/>
</dbReference>
<feature type="domain" description="Amidohydrolase-related" evidence="3">
    <location>
        <begin position="722"/>
        <end position="1032"/>
    </location>
</feature>
<feature type="compositionally biased region" description="Basic and acidic residues" evidence="2">
    <location>
        <begin position="7"/>
        <end position="39"/>
    </location>
</feature>
<dbReference type="GO" id="GO:0005576">
    <property type="term" value="C:extracellular region"/>
    <property type="evidence" value="ECO:0007669"/>
    <property type="project" value="InterPro"/>
</dbReference>
<feature type="domain" description="ADP ribosyltransferase" evidence="4">
    <location>
        <begin position="413"/>
        <end position="568"/>
    </location>
</feature>
<dbReference type="Gene3D" id="3.20.20.140">
    <property type="entry name" value="Metal-dependent hydrolases"/>
    <property type="match status" value="2"/>
</dbReference>
<sequence length="1117" mass="127696">MLLVTQHESKMGVEHSHNENCSDRDHGSSSESDGIEHRHSINQTTEENSPAKCEKTETNTTDDIGLESKFGMLDILLSSAEVTFQIHPADINRQRLPLTYIEGSDEYKIVWLHDEKLDKTVKEQTRTELTVLFKQIYIFDNVESCLDFLYTLDTNFDRLFIISNLSFDDKFIGPTSPLIDDEHPISTILRRFKYEHHIHHHILDLLSTNYVHYIGERFLNGKVQDENKINSTLDIDPSCYQIGFLKSSLSLSKVNSDVLIDGLRSVFDSLIIFENQSECLKYLISIKATAVTIYLIVYDLEDIEKFQEITNVKKIYQINSEETDKLILRVRNDVRAETSGPIHLLEKSVQYINEKYTPYISLMANLDLYLTLTRNTHDRERMKQEMITECQCIYHDNAQQLERIEEFDKNYDAQKEGKAIHWYTRDSFLYRLINRVLRTGDPDLIYPYRFFINELNDEITNMDRHYCNEVEDLIVYRGQGLSHSELHYLQYKTNQLLALSSFTSTTVDREMALGYAISSANDQVVPVLFEFHLHPTINNTRPYAYVAEHSAVPNEYEVLLTYGIIFRLVSVIYDCNQNVWIIVGHLLRLQNHDIKNLLSKRSENKFRWNTFDADTCHYHKKKRELSTRHSNNTNDNIPAMTADDLPSVFDFFDADETDDGVHPVLLSYTLEQRKSIALIGTLLLADESIKNGTLVIVNDRIAALGTEIRIPDDAFILHTDGIIFPGLIDLHNHMTWNIFPRWKPSEEFGSRYDWQQKSIYKTLLSSPHKGLVEAGLSCEMQRYAEVKAITQGTTSIIGSLRRPCNQGLVRNLDDEVTLGRILYNVFPLQMTELEMEEVKDVLSSNGSLFIHLAEGAPNDATAAREFSMLKARGLLVPGVSLIHGVALKKNEFRTMANTTVGLVWSPRSNLELYGDTTNLQAALESHVITAIAPDWSPTGSDGLLSELNYAATWNGGLDQSLFDDRLLLKMATVNPAKLTHLDTRLGQLKEGYLADIVVLKDQNNIQSSKDPYWAATHAKPEDVSLVIIGGEPVYGDPDIMKQLIDVQDLELLNICGTNKSISFASQFGSEFSFYHTQKLLNTALRHWSRTLAPLSECAPHGLLNQVPIEYRKFLFIS</sequence>
<organism evidence="5 6">
    <name type="scientific">Adineta ricciae</name>
    <name type="common">Rotifer</name>
    <dbReference type="NCBI Taxonomy" id="249248"/>
    <lineage>
        <taxon>Eukaryota</taxon>
        <taxon>Metazoa</taxon>
        <taxon>Spiralia</taxon>
        <taxon>Gnathifera</taxon>
        <taxon>Rotifera</taxon>
        <taxon>Eurotatoria</taxon>
        <taxon>Bdelloidea</taxon>
        <taxon>Adinetida</taxon>
        <taxon>Adinetidae</taxon>
        <taxon>Adineta</taxon>
    </lineage>
</organism>
<name>A0A815L7F0_ADIRI</name>